<keyword evidence="2 3" id="KW-0560">Oxidoreductase</keyword>
<dbReference type="InterPro" id="IPR002347">
    <property type="entry name" value="SDR_fam"/>
</dbReference>
<dbReference type="GO" id="GO:0050664">
    <property type="term" value="F:oxidoreductase activity, acting on NAD(P)H, oxygen as acceptor"/>
    <property type="evidence" value="ECO:0007669"/>
    <property type="project" value="TreeGrafter"/>
</dbReference>
<dbReference type="PANTHER" id="PTHR43008:SF4">
    <property type="entry name" value="CHAIN DEHYDROGENASE, PUTATIVE (AFU_ORTHOLOGUE AFUA_4G08710)-RELATED"/>
    <property type="match status" value="1"/>
</dbReference>
<dbReference type="PANTHER" id="PTHR43008">
    <property type="entry name" value="BENZIL REDUCTASE"/>
    <property type="match status" value="1"/>
</dbReference>
<dbReference type="STRING" id="1219011.GCA_001895045_03696"/>
<dbReference type="AlphaFoldDB" id="A0A2X4UM00"/>
<accession>A0A2X4UM00</accession>
<proteinExistence type="inferred from homology"/>
<name>A0A2X4UM00_9NOCA</name>
<organism evidence="3 4">
    <name type="scientific">Rhodococcus coprophilus</name>
    <dbReference type="NCBI Taxonomy" id="38310"/>
    <lineage>
        <taxon>Bacteria</taxon>
        <taxon>Bacillati</taxon>
        <taxon>Actinomycetota</taxon>
        <taxon>Actinomycetes</taxon>
        <taxon>Mycobacteriales</taxon>
        <taxon>Nocardiaceae</taxon>
        <taxon>Rhodococcus</taxon>
    </lineage>
</organism>
<dbReference type="EMBL" id="LS483468">
    <property type="protein sequence ID" value="SQI35592.1"/>
    <property type="molecule type" value="Genomic_DNA"/>
</dbReference>
<dbReference type="KEGG" id="rcr:NCTC10994_03035"/>
<dbReference type="CDD" id="cd05233">
    <property type="entry name" value="SDR_c"/>
    <property type="match status" value="1"/>
</dbReference>
<dbReference type="Gene3D" id="3.40.50.720">
    <property type="entry name" value="NAD(P)-binding Rossmann-like Domain"/>
    <property type="match status" value="1"/>
</dbReference>
<comment type="similarity">
    <text evidence="1">Belongs to the short-chain dehydrogenases/reductases (SDR) family.</text>
</comment>
<dbReference type="RefSeq" id="WP_072703675.1">
    <property type="nucleotide sequence ID" value="NZ_JAFBBL010000001.1"/>
</dbReference>
<evidence type="ECO:0000256" key="2">
    <source>
        <dbReference type="ARBA" id="ARBA00023002"/>
    </source>
</evidence>
<evidence type="ECO:0000313" key="3">
    <source>
        <dbReference type="EMBL" id="SQI35592.1"/>
    </source>
</evidence>
<dbReference type="InterPro" id="IPR036291">
    <property type="entry name" value="NAD(P)-bd_dom_sf"/>
</dbReference>
<gene>
    <name evidence="3" type="primary">lvr_4</name>
    <name evidence="3" type="ORF">NCTC10994_03035</name>
</gene>
<dbReference type="SUPFAM" id="SSF51735">
    <property type="entry name" value="NAD(P)-binding Rossmann-fold domains"/>
    <property type="match status" value="1"/>
</dbReference>
<dbReference type="Proteomes" id="UP000249091">
    <property type="component" value="Chromosome 1"/>
</dbReference>
<dbReference type="Pfam" id="PF13561">
    <property type="entry name" value="adh_short_C2"/>
    <property type="match status" value="1"/>
</dbReference>
<sequence>MTTVGIATGAGRGMGYACAQRMVGTVDTLLLVDLDEATVRAAAEELSTDGTRVEPFVLDVTDTDGLAALAGRVAELGTLRSVAHAAGISPTMADWRRIFSVDLVGTALLAEALRPLAVAGTASVYFASMAPTIGQIHASPEVAAVLSDPLAEDFLERVRETLGDAIEHTGVAYAWAKYGVQQFARDEAVRLGAVGARACSVSPGMIDTPQGRQEAAHNERMGAMVAMTPLGRTGRAEELAAVVAFLLSDEAGFVNGTDVLVDGGVCAASSVRSRADTRASR</sequence>
<evidence type="ECO:0000313" key="4">
    <source>
        <dbReference type="Proteomes" id="UP000249091"/>
    </source>
</evidence>
<reference evidence="3 4" key="1">
    <citation type="submission" date="2018-06" db="EMBL/GenBank/DDBJ databases">
        <authorList>
            <consortium name="Pathogen Informatics"/>
            <person name="Doyle S."/>
        </authorList>
    </citation>
    <scope>NUCLEOTIDE SEQUENCE [LARGE SCALE GENOMIC DNA]</scope>
    <source>
        <strain evidence="3 4">NCTC10994</strain>
    </source>
</reference>
<dbReference type="PRINTS" id="PR00081">
    <property type="entry name" value="GDHRDH"/>
</dbReference>
<evidence type="ECO:0000256" key="1">
    <source>
        <dbReference type="ARBA" id="ARBA00006484"/>
    </source>
</evidence>
<protein>
    <submittedName>
        <fullName evidence="3">Short chain dehydrogenase</fullName>
        <ecNumber evidence="3">1.1.1.-</ecNumber>
    </submittedName>
</protein>
<dbReference type="Pfam" id="PF00106">
    <property type="entry name" value="adh_short"/>
    <property type="match status" value="1"/>
</dbReference>
<dbReference type="EC" id="1.1.1.-" evidence="3"/>
<keyword evidence="4" id="KW-1185">Reference proteome</keyword>